<feature type="domain" description="Nucleoside diphosphate kinase-like" evidence="8">
    <location>
        <begin position="1"/>
        <end position="158"/>
    </location>
</feature>
<dbReference type="PRINTS" id="PR01243">
    <property type="entry name" value="NUCDPKINASE"/>
</dbReference>
<evidence type="ECO:0000256" key="4">
    <source>
        <dbReference type="ARBA" id="ARBA00022679"/>
    </source>
</evidence>
<dbReference type="GO" id="GO:0004550">
    <property type="term" value="F:nucleoside diphosphate kinase activity"/>
    <property type="evidence" value="ECO:0007669"/>
    <property type="project" value="UniProtKB-EC"/>
</dbReference>
<comment type="caution">
    <text evidence="9">The sequence shown here is derived from an EMBL/GenBank/DDBJ whole genome shotgun (WGS) entry which is preliminary data.</text>
</comment>
<dbReference type="InterPro" id="IPR034907">
    <property type="entry name" value="NDK-like_dom"/>
</dbReference>
<evidence type="ECO:0000256" key="7">
    <source>
        <dbReference type="RuleBase" id="RU004011"/>
    </source>
</evidence>
<dbReference type="PROSITE" id="PS51374">
    <property type="entry name" value="NDPK_LIKE"/>
    <property type="match status" value="1"/>
</dbReference>
<keyword evidence="4" id="KW-0808">Transferase</keyword>
<name>A0A1F5G310_9BACT</name>
<dbReference type="GO" id="GO:0006183">
    <property type="term" value="P:GTP biosynthetic process"/>
    <property type="evidence" value="ECO:0007669"/>
    <property type="project" value="InterPro"/>
</dbReference>
<organism evidence="9 10">
    <name type="scientific">Candidatus Curtissbacteria bacterium RBG_16_39_7</name>
    <dbReference type="NCBI Taxonomy" id="1797707"/>
    <lineage>
        <taxon>Bacteria</taxon>
        <taxon>Candidatus Curtissiibacteriota</taxon>
    </lineage>
</organism>
<comment type="similarity">
    <text evidence="2 6 7">Belongs to the NDK family.</text>
</comment>
<dbReference type="Proteomes" id="UP000176628">
    <property type="component" value="Unassembled WGS sequence"/>
</dbReference>
<comment type="cofactor">
    <cofactor evidence="1">
        <name>Mg(2+)</name>
        <dbReference type="ChEBI" id="CHEBI:18420"/>
    </cofactor>
</comment>
<evidence type="ECO:0000313" key="9">
    <source>
        <dbReference type="EMBL" id="OGD86238.1"/>
    </source>
</evidence>
<evidence type="ECO:0000256" key="5">
    <source>
        <dbReference type="ARBA" id="ARBA00022777"/>
    </source>
</evidence>
<dbReference type="EMBL" id="MFAV01000024">
    <property type="protein sequence ID" value="OGD86238.1"/>
    <property type="molecule type" value="Genomic_DNA"/>
</dbReference>
<evidence type="ECO:0000256" key="3">
    <source>
        <dbReference type="ARBA" id="ARBA00012966"/>
    </source>
</evidence>
<dbReference type="PANTHER" id="PTHR11349">
    <property type="entry name" value="NUCLEOSIDE DIPHOSPHATE KINASE"/>
    <property type="match status" value="1"/>
</dbReference>
<evidence type="ECO:0000259" key="8">
    <source>
        <dbReference type="SMART" id="SM00562"/>
    </source>
</evidence>
<evidence type="ECO:0000313" key="10">
    <source>
        <dbReference type="Proteomes" id="UP000176628"/>
    </source>
</evidence>
<dbReference type="AlphaFoldDB" id="A0A1F5G310"/>
<evidence type="ECO:0000256" key="6">
    <source>
        <dbReference type="PROSITE-ProRule" id="PRU00706"/>
    </source>
</evidence>
<dbReference type="InterPro" id="IPR036850">
    <property type="entry name" value="NDK-like_dom_sf"/>
</dbReference>
<dbReference type="GO" id="GO:0006228">
    <property type="term" value="P:UTP biosynthetic process"/>
    <property type="evidence" value="ECO:0007669"/>
    <property type="project" value="InterPro"/>
</dbReference>
<proteinExistence type="inferred from homology"/>
<reference evidence="9 10" key="1">
    <citation type="journal article" date="2016" name="Nat. Commun.">
        <title>Thousands of microbial genomes shed light on interconnected biogeochemical processes in an aquifer system.</title>
        <authorList>
            <person name="Anantharaman K."/>
            <person name="Brown C.T."/>
            <person name="Hug L.A."/>
            <person name="Sharon I."/>
            <person name="Castelle C.J."/>
            <person name="Probst A.J."/>
            <person name="Thomas B.C."/>
            <person name="Singh A."/>
            <person name="Wilkins M.J."/>
            <person name="Karaoz U."/>
            <person name="Brodie E.L."/>
            <person name="Williams K.H."/>
            <person name="Hubbard S.S."/>
            <person name="Banfield J.F."/>
        </authorList>
    </citation>
    <scope>NUCLEOTIDE SEQUENCE [LARGE SCALE GENOMIC DNA]</scope>
</reference>
<protein>
    <recommendedName>
        <fullName evidence="3">nucleoside-diphosphate kinase</fullName>
        <ecNumber evidence="3">2.7.4.6</ecNumber>
    </recommendedName>
</protein>
<evidence type="ECO:0000256" key="1">
    <source>
        <dbReference type="ARBA" id="ARBA00001946"/>
    </source>
</evidence>
<dbReference type="SUPFAM" id="SSF54919">
    <property type="entry name" value="Nucleoside diphosphate kinase, NDK"/>
    <property type="match status" value="1"/>
</dbReference>
<dbReference type="SMART" id="SM00562">
    <property type="entry name" value="NDK"/>
    <property type="match status" value="1"/>
</dbReference>
<dbReference type="Pfam" id="PF00334">
    <property type="entry name" value="NDK"/>
    <property type="match status" value="1"/>
</dbReference>
<sequence length="168" mass="19124">RFERAGLKIVAAKMVWIDKAFGEKHYLDREAFLLGLGEKTLKSYKDYNLDPQKDFGTRDQKELGKIIRGYLIDYICSGPVVALVLEGIHAVDQTRSLAGATIPFYAAPGTIRRDFSIDSPDVANAKRRGVKNIVHISGNVEEAEYEINLWFKKEELYSYKRADEEAMF</sequence>
<feature type="non-terminal residue" evidence="9">
    <location>
        <position position="1"/>
    </location>
</feature>
<dbReference type="EC" id="2.7.4.6" evidence="3"/>
<dbReference type="GO" id="GO:0006241">
    <property type="term" value="P:CTP biosynthetic process"/>
    <property type="evidence" value="ECO:0007669"/>
    <property type="project" value="InterPro"/>
</dbReference>
<keyword evidence="5 9" id="KW-0418">Kinase</keyword>
<dbReference type="Gene3D" id="3.30.70.141">
    <property type="entry name" value="Nucleoside diphosphate kinase-like domain"/>
    <property type="match status" value="1"/>
</dbReference>
<accession>A0A1F5G310</accession>
<comment type="caution">
    <text evidence="6">Lacks conserved residue(s) required for the propagation of feature annotation.</text>
</comment>
<evidence type="ECO:0000256" key="2">
    <source>
        <dbReference type="ARBA" id="ARBA00008142"/>
    </source>
</evidence>
<dbReference type="InterPro" id="IPR001564">
    <property type="entry name" value="Nucleoside_diP_kinase"/>
</dbReference>
<gene>
    <name evidence="9" type="ORF">A2Z23_00550</name>
</gene>